<evidence type="ECO:0000313" key="3">
    <source>
        <dbReference type="Proteomes" id="UP000247555"/>
    </source>
</evidence>
<dbReference type="SUPFAM" id="SSF56281">
    <property type="entry name" value="Metallo-hydrolase/oxidoreductase"/>
    <property type="match status" value="1"/>
</dbReference>
<gene>
    <name evidence="2" type="ORF">DFR34_10912</name>
</gene>
<comment type="caution">
    <text evidence="2">The sequence shown here is derived from an EMBL/GenBank/DDBJ whole genome shotgun (WGS) entry which is preliminary data.</text>
</comment>
<feature type="domain" description="Metallo-beta-lactamase" evidence="1">
    <location>
        <begin position="36"/>
        <end position="203"/>
    </location>
</feature>
<evidence type="ECO:0000313" key="2">
    <source>
        <dbReference type="EMBL" id="PXX78789.1"/>
    </source>
</evidence>
<name>A0A318KM19_9NEIS</name>
<proteinExistence type="predicted"/>
<evidence type="ECO:0000259" key="1">
    <source>
        <dbReference type="SMART" id="SM00849"/>
    </source>
</evidence>
<protein>
    <submittedName>
        <fullName evidence="2">Phosphoribosyl 1,2-cyclic phosphate phosphodiesterase</fullName>
    </submittedName>
</protein>
<sequence>MDIELTILGCGSSSGTPAIGCDCPTCASPDPKNRRTRASALLRANGVNFLIDTGPDLRQQALRENLRQVDAVLYTHPHADHLNGIDDLRAFCYLKRGAIPLFGSPFMMGNIRERFGYALHAAGAQWDKPVLETHAVEGPFSFSGVTVTPIPVMHGPWPILGWRIGDVAYLTDVSAIPDASWPLLAGVRLLLLDCLRRTPYPSHLSVTQALALAAQLGAARTVLIHMTHELEYHSLSADCPPGVEVGYDGMRLQLSYG</sequence>
<dbReference type="Gene3D" id="3.60.15.10">
    <property type="entry name" value="Ribonuclease Z/Hydroxyacylglutathione hydrolase-like"/>
    <property type="match status" value="1"/>
</dbReference>
<dbReference type="Pfam" id="PF12706">
    <property type="entry name" value="Lactamase_B_2"/>
    <property type="match status" value="1"/>
</dbReference>
<dbReference type="EMBL" id="QJKI01000009">
    <property type="protein sequence ID" value="PXX78789.1"/>
    <property type="molecule type" value="Genomic_DNA"/>
</dbReference>
<organism evidence="2 3">
    <name type="scientific">Rivihabitans pingtungensis</name>
    <dbReference type="NCBI Taxonomy" id="1054498"/>
    <lineage>
        <taxon>Bacteria</taxon>
        <taxon>Pseudomonadati</taxon>
        <taxon>Pseudomonadota</taxon>
        <taxon>Betaproteobacteria</taxon>
        <taxon>Neisseriales</taxon>
        <taxon>Aquaspirillaceae</taxon>
        <taxon>Rivihabitans</taxon>
    </lineage>
</organism>
<dbReference type="InterPro" id="IPR036866">
    <property type="entry name" value="RibonucZ/Hydroxyglut_hydro"/>
</dbReference>
<dbReference type="Proteomes" id="UP000247555">
    <property type="component" value="Unassembled WGS sequence"/>
</dbReference>
<dbReference type="AlphaFoldDB" id="A0A318KM19"/>
<dbReference type="InterPro" id="IPR001279">
    <property type="entry name" value="Metallo-B-lactamas"/>
</dbReference>
<dbReference type="PANTHER" id="PTHR42663:SF6">
    <property type="entry name" value="HYDROLASE C777.06C-RELATED"/>
    <property type="match status" value="1"/>
</dbReference>
<dbReference type="RefSeq" id="WP_245906847.1">
    <property type="nucleotide sequence ID" value="NZ_QJKI01000009.1"/>
</dbReference>
<dbReference type="CDD" id="cd16279">
    <property type="entry name" value="metallo-hydrolase-like_MBL-fold"/>
    <property type="match status" value="1"/>
</dbReference>
<keyword evidence="3" id="KW-1185">Reference proteome</keyword>
<accession>A0A318KM19</accession>
<reference evidence="2 3" key="1">
    <citation type="submission" date="2018-05" db="EMBL/GenBank/DDBJ databases">
        <title>Genomic Encyclopedia of Type Strains, Phase IV (KMG-IV): sequencing the most valuable type-strain genomes for metagenomic binning, comparative biology and taxonomic classification.</title>
        <authorList>
            <person name="Goeker M."/>
        </authorList>
    </citation>
    <scope>NUCLEOTIDE SEQUENCE [LARGE SCALE GENOMIC DNA]</scope>
    <source>
        <strain evidence="2 3">DSM 29661</strain>
    </source>
</reference>
<dbReference type="PANTHER" id="PTHR42663">
    <property type="entry name" value="HYDROLASE C777.06C-RELATED-RELATED"/>
    <property type="match status" value="1"/>
</dbReference>
<dbReference type="SMART" id="SM00849">
    <property type="entry name" value="Lactamase_B"/>
    <property type="match status" value="1"/>
</dbReference>